<dbReference type="OrthoDB" id="344165at2759"/>
<gene>
    <name evidence="6" type="ORF">APLA_LOCUS5314</name>
</gene>
<evidence type="ECO:0000256" key="2">
    <source>
        <dbReference type="ARBA" id="ARBA00010701"/>
    </source>
</evidence>
<feature type="domain" description="Lipase" evidence="5">
    <location>
        <begin position="63"/>
        <end position="267"/>
    </location>
</feature>
<dbReference type="GO" id="GO:0017171">
    <property type="term" value="F:serine hydrolase activity"/>
    <property type="evidence" value="ECO:0007669"/>
    <property type="project" value="TreeGrafter"/>
</dbReference>
<sequence>MNLLIGGGLGLVINTLLLLDRSKHLLHLKDPLIPGPPGIQYEDAVLQIAPVDKSKCPFIKDGNDIGFQLFTKHNPTTYQELKIGDDELLFASNMDFHAPTVIYFHAFMEQPSDGSAIMIREAYMLRGDTNMIMIDARHLEAGPWYFTAAQNTWYIGRFAAQFIDYMVSRGLNLNNTHLVGHSLGAQAAGVAGSAIQSGRVARITGLDPALPLFTGLPPEQRLDSSDALFVDVIHTDAGIFGVKEPIGHVDFYPNGGHSPQPGCELEVVIPKKLLLNKCDGTEQTSGYYSYYLTSNQHHRDRSEQNEINQYTAGSKWKESDTTEGEIQIFLNKNGKYLSLTQKHRYNSNGKQKGIKKYQQNYIEVKTDNESINGQKRVQRDTRETVTYTKEILKKANKHSHHLHEHITSNNDKTNNAIKKKAEIAKDALNLNDGNESNVTIKELSTSERKENIDNSMNVKPNATITNEPKNRQKRFLSLFKTNNNYGSDNILFKAFSFLLNKGKHIIPVISVVREINTLVKSANGELSHITKESNKYIGSNAPELKPITYTLELGTDKGVVAFVKRLLGVTQKDKLTIGSR</sequence>
<dbReference type="InterPro" id="IPR013818">
    <property type="entry name" value="Lipase"/>
</dbReference>
<comment type="caution">
    <text evidence="6">The sequence shown here is derived from an EMBL/GenBank/DDBJ whole genome shotgun (WGS) entry which is preliminary data.</text>
</comment>
<dbReference type="AlphaFoldDB" id="A0A8S0ZFF8"/>
<dbReference type="Pfam" id="PF00151">
    <property type="entry name" value="Lipase"/>
    <property type="match status" value="1"/>
</dbReference>
<dbReference type="GO" id="GO:0016042">
    <property type="term" value="P:lipid catabolic process"/>
    <property type="evidence" value="ECO:0007669"/>
    <property type="project" value="TreeGrafter"/>
</dbReference>
<evidence type="ECO:0000259" key="5">
    <source>
        <dbReference type="Pfam" id="PF00151"/>
    </source>
</evidence>
<organism evidence="6 7">
    <name type="scientific">Arctia plantaginis</name>
    <name type="common">Wood tiger moth</name>
    <name type="synonym">Phalaena plantaginis</name>
    <dbReference type="NCBI Taxonomy" id="874455"/>
    <lineage>
        <taxon>Eukaryota</taxon>
        <taxon>Metazoa</taxon>
        <taxon>Ecdysozoa</taxon>
        <taxon>Arthropoda</taxon>
        <taxon>Hexapoda</taxon>
        <taxon>Insecta</taxon>
        <taxon>Pterygota</taxon>
        <taxon>Neoptera</taxon>
        <taxon>Endopterygota</taxon>
        <taxon>Lepidoptera</taxon>
        <taxon>Glossata</taxon>
        <taxon>Ditrysia</taxon>
        <taxon>Noctuoidea</taxon>
        <taxon>Erebidae</taxon>
        <taxon>Arctiinae</taxon>
        <taxon>Arctia</taxon>
    </lineage>
</organism>
<evidence type="ECO:0000256" key="4">
    <source>
        <dbReference type="RuleBase" id="RU004262"/>
    </source>
</evidence>
<dbReference type="EMBL" id="CADEBD010000289">
    <property type="protein sequence ID" value="CAB3231790.1"/>
    <property type="molecule type" value="Genomic_DNA"/>
</dbReference>
<proteinExistence type="inferred from homology"/>
<dbReference type="CDD" id="cd00707">
    <property type="entry name" value="Pancreat_lipase_like"/>
    <property type="match status" value="1"/>
</dbReference>
<dbReference type="PANTHER" id="PTHR11610">
    <property type="entry name" value="LIPASE"/>
    <property type="match status" value="1"/>
</dbReference>
<dbReference type="InterPro" id="IPR033906">
    <property type="entry name" value="Lipase_N"/>
</dbReference>
<evidence type="ECO:0000256" key="1">
    <source>
        <dbReference type="ARBA" id="ARBA00004613"/>
    </source>
</evidence>
<evidence type="ECO:0000313" key="7">
    <source>
        <dbReference type="Proteomes" id="UP000494256"/>
    </source>
</evidence>
<reference evidence="6 7" key="1">
    <citation type="submission" date="2020-04" db="EMBL/GenBank/DDBJ databases">
        <authorList>
            <person name="Wallbank WR R."/>
            <person name="Pardo Diaz C."/>
            <person name="Kozak K."/>
            <person name="Martin S."/>
            <person name="Jiggins C."/>
            <person name="Moest M."/>
            <person name="Warren A I."/>
            <person name="Byers J.R.P. K."/>
            <person name="Montejo-Kovacevich G."/>
            <person name="Yen C E."/>
        </authorList>
    </citation>
    <scope>NUCLEOTIDE SEQUENCE [LARGE SCALE GENOMIC DNA]</scope>
</reference>
<dbReference type="PANTHER" id="PTHR11610:SF169">
    <property type="entry name" value="GH15759P-RELATED"/>
    <property type="match status" value="1"/>
</dbReference>
<dbReference type="InterPro" id="IPR000734">
    <property type="entry name" value="TAG_lipase"/>
</dbReference>
<dbReference type="Proteomes" id="UP000494256">
    <property type="component" value="Unassembled WGS sequence"/>
</dbReference>
<name>A0A8S0ZFF8_ARCPL</name>
<dbReference type="GO" id="GO:0016298">
    <property type="term" value="F:lipase activity"/>
    <property type="evidence" value="ECO:0007669"/>
    <property type="project" value="InterPro"/>
</dbReference>
<comment type="similarity">
    <text evidence="2 4">Belongs to the AB hydrolase superfamily. Lipase family.</text>
</comment>
<evidence type="ECO:0000256" key="3">
    <source>
        <dbReference type="ARBA" id="ARBA00022525"/>
    </source>
</evidence>
<dbReference type="PRINTS" id="PR00821">
    <property type="entry name" value="TAGLIPASE"/>
</dbReference>
<dbReference type="Gene3D" id="3.40.50.1820">
    <property type="entry name" value="alpha/beta hydrolase"/>
    <property type="match status" value="1"/>
</dbReference>
<protein>
    <recommendedName>
        <fullName evidence="5">Lipase domain-containing protein</fullName>
    </recommendedName>
</protein>
<accession>A0A8S0ZFF8</accession>
<dbReference type="SUPFAM" id="SSF53474">
    <property type="entry name" value="alpha/beta-Hydrolases"/>
    <property type="match status" value="1"/>
</dbReference>
<dbReference type="GO" id="GO:0005615">
    <property type="term" value="C:extracellular space"/>
    <property type="evidence" value="ECO:0007669"/>
    <property type="project" value="TreeGrafter"/>
</dbReference>
<keyword evidence="3" id="KW-0964">Secreted</keyword>
<dbReference type="InterPro" id="IPR029058">
    <property type="entry name" value="AB_hydrolase_fold"/>
</dbReference>
<evidence type="ECO:0000313" key="6">
    <source>
        <dbReference type="EMBL" id="CAB3231790.1"/>
    </source>
</evidence>
<comment type="subcellular location">
    <subcellularLocation>
        <location evidence="1">Secreted</location>
    </subcellularLocation>
</comment>